<dbReference type="AlphaFoldDB" id="A0A4U6V0X7"/>
<name>A0A4U6V0X7_SETVI</name>
<gene>
    <name evidence="2" type="ORF">SEVIR_4G244800v2</name>
</gene>
<protein>
    <submittedName>
        <fullName evidence="2">Uncharacterized protein</fullName>
    </submittedName>
</protein>
<sequence>MVSSCEYQRNRSTEREFFSPSIFNIDYWTKADLEKAVAEFGRLLVWEEDPNNLARIVAKIRYRMLGGGPADEGQPPDDVEPTLFGFFGYGQPSANAANNPNVPNQLVNQEQAPQWGLWPDGPQAEGDGPFIGPQEAHEDPDVPIIQALPAPILANNAPADNAPGLLNIDLNMAIDDDLGGIENNEQPHDDLVEEPHADDNNQVAGQVELVEVFIPQANGQPNHMVQDEINENDLMEINLDQDAHQEEGHNDVMQLGYVEFLQPDQDPVFAQRESLFQSKLSAEFYRQWVRNFSSGSDEPKVEIPMSWASFFMAQLINSSNFVWAKEFLSSPALQCLEYDQVLKFSIPPKYPNTEVPDCSASMTEHKTVDDKGKDILFEGIEKSHLASSSATPPTFVDKSAAVSPNSTQSASPATPVHYKDVCQTKTGSVVLNSCNTENMNLGQ</sequence>
<dbReference type="PANTHER" id="PTHR33075:SF7">
    <property type="entry name" value="OS02G0303350 PROTEIN"/>
    <property type="match status" value="1"/>
</dbReference>
<dbReference type="EMBL" id="CM016555">
    <property type="protein sequence ID" value="TKW22691.1"/>
    <property type="molecule type" value="Genomic_DNA"/>
</dbReference>
<keyword evidence="3" id="KW-1185">Reference proteome</keyword>
<dbReference type="Proteomes" id="UP000298652">
    <property type="component" value="Chromosome 4"/>
</dbReference>
<evidence type="ECO:0000313" key="2">
    <source>
        <dbReference type="EMBL" id="TKW22691.1"/>
    </source>
</evidence>
<dbReference type="PANTHER" id="PTHR33075">
    <property type="entry name" value="OS02G0499800 PROTEIN"/>
    <property type="match status" value="1"/>
</dbReference>
<dbReference type="Gramene" id="TKW22691">
    <property type="protein sequence ID" value="TKW22691"/>
    <property type="gene ID" value="SEVIR_4G244800v2"/>
</dbReference>
<evidence type="ECO:0000256" key="1">
    <source>
        <dbReference type="SAM" id="MobiDB-lite"/>
    </source>
</evidence>
<feature type="region of interest" description="Disordered" evidence="1">
    <location>
        <begin position="384"/>
        <end position="414"/>
    </location>
</feature>
<reference evidence="2" key="1">
    <citation type="submission" date="2019-03" db="EMBL/GenBank/DDBJ databases">
        <title>WGS assembly of Setaria viridis.</title>
        <authorList>
            <person name="Huang P."/>
            <person name="Jenkins J."/>
            <person name="Grimwood J."/>
            <person name="Barry K."/>
            <person name="Healey A."/>
            <person name="Mamidi S."/>
            <person name="Sreedasyam A."/>
            <person name="Shu S."/>
            <person name="Feldman M."/>
            <person name="Wu J."/>
            <person name="Yu Y."/>
            <person name="Chen C."/>
            <person name="Johnson J."/>
            <person name="Rokhsar D."/>
            <person name="Baxter I."/>
            <person name="Schmutz J."/>
            <person name="Brutnell T."/>
            <person name="Kellogg E."/>
        </authorList>
    </citation>
    <scope>NUCLEOTIDE SEQUENCE [LARGE SCALE GENOMIC DNA]</scope>
</reference>
<evidence type="ECO:0000313" key="3">
    <source>
        <dbReference type="Proteomes" id="UP000298652"/>
    </source>
</evidence>
<organism evidence="2 3">
    <name type="scientific">Setaria viridis</name>
    <name type="common">Green bristlegrass</name>
    <name type="synonym">Setaria italica subsp. viridis</name>
    <dbReference type="NCBI Taxonomy" id="4556"/>
    <lineage>
        <taxon>Eukaryota</taxon>
        <taxon>Viridiplantae</taxon>
        <taxon>Streptophyta</taxon>
        <taxon>Embryophyta</taxon>
        <taxon>Tracheophyta</taxon>
        <taxon>Spermatophyta</taxon>
        <taxon>Magnoliopsida</taxon>
        <taxon>Liliopsida</taxon>
        <taxon>Poales</taxon>
        <taxon>Poaceae</taxon>
        <taxon>PACMAD clade</taxon>
        <taxon>Panicoideae</taxon>
        <taxon>Panicodae</taxon>
        <taxon>Paniceae</taxon>
        <taxon>Cenchrinae</taxon>
        <taxon>Setaria</taxon>
    </lineage>
</organism>
<accession>A0A4U6V0X7</accession>
<feature type="compositionally biased region" description="Polar residues" evidence="1">
    <location>
        <begin position="402"/>
        <end position="412"/>
    </location>
</feature>
<proteinExistence type="predicted"/>